<reference evidence="1 2" key="1">
    <citation type="submission" date="2016-05" db="EMBL/GenBank/DDBJ databases">
        <authorList>
            <person name="Lavstsen T."/>
            <person name="Jespersen J.S."/>
        </authorList>
    </citation>
    <scope>NUCLEOTIDE SEQUENCE [LARGE SCALE GENOMIC DNA]</scope>
    <source>
        <strain evidence="1 2">SM-5815</strain>
    </source>
</reference>
<sequence>MPAAIRHEVADRALRYSSPLSQRCLGVAARLHEAADVVCNRYHWVYFRHSFSVSTGLRILVLVE</sequence>
<dbReference type="Proteomes" id="UP000249614">
    <property type="component" value="Unassembled WGS sequence"/>
</dbReference>
<proteinExistence type="predicted"/>
<dbReference type="EMBL" id="LXXM01000113">
    <property type="protein sequence ID" value="PZS93770.1"/>
    <property type="molecule type" value="Genomic_DNA"/>
</dbReference>
<protein>
    <submittedName>
        <fullName evidence="1">Uncharacterized protein</fullName>
    </submittedName>
</protein>
<evidence type="ECO:0000313" key="2">
    <source>
        <dbReference type="Proteomes" id="UP000249614"/>
    </source>
</evidence>
<evidence type="ECO:0000313" key="1">
    <source>
        <dbReference type="EMBL" id="PZS93770.1"/>
    </source>
</evidence>
<accession>A0A2W6IDP4</accession>
<name>A0A2W6IDP4_STEMA</name>
<dbReference type="AlphaFoldDB" id="A0A2W6IDP4"/>
<comment type="caution">
    <text evidence="1">The sequence shown here is derived from an EMBL/GenBank/DDBJ whole genome shotgun (WGS) entry which is preliminary data.</text>
</comment>
<organism evidence="1 2">
    <name type="scientific">Stenotrophomonas maltophilia</name>
    <name type="common">Pseudomonas maltophilia</name>
    <name type="synonym">Xanthomonas maltophilia</name>
    <dbReference type="NCBI Taxonomy" id="40324"/>
    <lineage>
        <taxon>Bacteria</taxon>
        <taxon>Pseudomonadati</taxon>
        <taxon>Pseudomonadota</taxon>
        <taxon>Gammaproteobacteria</taxon>
        <taxon>Lysobacterales</taxon>
        <taxon>Lysobacteraceae</taxon>
        <taxon>Stenotrophomonas</taxon>
        <taxon>Stenotrophomonas maltophilia group</taxon>
    </lineage>
</organism>
<gene>
    <name evidence="1" type="ORF">A7X83_05425</name>
</gene>